<dbReference type="GO" id="GO:0006383">
    <property type="term" value="P:transcription by RNA polymerase III"/>
    <property type="evidence" value="ECO:0007669"/>
    <property type="project" value="InterPro"/>
</dbReference>
<keyword evidence="3" id="KW-1185">Reference proteome</keyword>
<feature type="compositionally biased region" description="Basic residues" evidence="1">
    <location>
        <begin position="117"/>
        <end position="133"/>
    </location>
</feature>
<dbReference type="GO" id="GO:0000127">
    <property type="term" value="C:transcription factor TFIIIC complex"/>
    <property type="evidence" value="ECO:0007669"/>
    <property type="project" value="TreeGrafter"/>
</dbReference>
<organism evidence="2 3">
    <name type="scientific">Cuscuta epithymum</name>
    <dbReference type="NCBI Taxonomy" id="186058"/>
    <lineage>
        <taxon>Eukaryota</taxon>
        <taxon>Viridiplantae</taxon>
        <taxon>Streptophyta</taxon>
        <taxon>Embryophyta</taxon>
        <taxon>Tracheophyta</taxon>
        <taxon>Spermatophyta</taxon>
        <taxon>Magnoliopsida</taxon>
        <taxon>eudicotyledons</taxon>
        <taxon>Gunneridae</taxon>
        <taxon>Pentapetalae</taxon>
        <taxon>asterids</taxon>
        <taxon>lamiids</taxon>
        <taxon>Solanales</taxon>
        <taxon>Convolvulaceae</taxon>
        <taxon>Cuscuteae</taxon>
        <taxon>Cuscuta</taxon>
        <taxon>Cuscuta subgen. Cuscuta</taxon>
    </lineage>
</organism>
<dbReference type="SMART" id="SM00028">
    <property type="entry name" value="TPR"/>
    <property type="match status" value="6"/>
</dbReference>
<dbReference type="InterPro" id="IPR011990">
    <property type="entry name" value="TPR-like_helical_dom_sf"/>
</dbReference>
<dbReference type="PANTHER" id="PTHR23082">
    <property type="entry name" value="TRANSCRIPTION INITIATION FACTOR IIIC TFIIIC , POLYPEPTIDE 3-RELATED"/>
    <property type="match status" value="1"/>
</dbReference>
<evidence type="ECO:0000256" key="1">
    <source>
        <dbReference type="SAM" id="MobiDB-lite"/>
    </source>
</evidence>
<evidence type="ECO:0008006" key="4">
    <source>
        <dbReference type="Google" id="ProtNLM"/>
    </source>
</evidence>
<sequence>MGGETNEVGVSREEEKLVMIGGYEKGVELDAREGKTESGDGCDDVSSGKSGEDESEEEIMPFSFLVDDANYNELAENKRKAIASYQDDKQTSKKQKGEVEFLGASMDEIMEAMNYGSRRKSRKKKRKGRRKGSRSSMDPEARKMLGEATLCYATGDYERAIQLLSECIRRSPTHDAYHTLGLVYNAKGDKKRAICYYMLATQSVDRPKDTSLWKSLLSWFLDQGKAAAVNYYLPKAIAVDPNDIMLKFLGASHYTELKEYEKAAKLYEQIHHLRLNDSEVCMAAAELYKQCGKVESSLVALESYLSHCPTRGDPRITLMLASICIENGEYSRALQHIQKGEDCSSRESSFRDLITAKAGICYLHLGDLDSAKSRFGSLRVEKVNDIMESIIEIADTFKKLGHHQSALHYYLMLEKDLGSTSGNLNLKIAGCYLSLEKWDEAIESFYKALPLLEHGVETRLTLASLLLERGRDEEAIFLLSPPNPGVGLKTICNNNNIINNKNNIQSDEWWNDVEVQLKLSNIYRDKDMIGEFVDTFYPLVCQAFTFEPPKMAAKNKKLPERVHQERAKMLYADQTDDLVLGFKPVANVEDRQKAMRAKRVLEKRSSLKDEKKRRSLAAGMDLMGEDSDPGSDSESRVPLHKKKSPTPKLLKDTENHQLFVDLAKALASLGRYEEAFDVGILTLRFASNILSDERRESITTVAVQVACEVQDTMRSCKFLKSILLKHPSKMETWSYYYKALSKVDKTLPSRKRQKRIHNQRTACVPSIIIEGHKFGNIHQYHVAARKYLEACKLQPNCPLINLCAGTALINLASDIRLKSKHECVLQGLAFLYNNLRLSEKESDIRQEALYNIARAYQLVGLVTIAASYYEEVLRTPVKDCPFPRFGYDESQQHAHRTEKSAGYCNLRREAAYNLHHIYKASGALDLARQLLQDYCTVLKFKYGSLTVS</sequence>
<feature type="region of interest" description="Disordered" evidence="1">
    <location>
        <begin position="28"/>
        <end position="58"/>
    </location>
</feature>
<proteinExistence type="predicted"/>
<name>A0AAV0DK16_9ASTE</name>
<feature type="region of interest" description="Disordered" evidence="1">
    <location>
        <begin position="601"/>
        <end position="648"/>
    </location>
</feature>
<dbReference type="InterPro" id="IPR019734">
    <property type="entry name" value="TPR_rpt"/>
</dbReference>
<protein>
    <recommendedName>
        <fullName evidence="4">General transcription factor 3C polypeptide 3</fullName>
    </recommendedName>
</protein>
<evidence type="ECO:0000313" key="2">
    <source>
        <dbReference type="EMBL" id="CAH9100835.1"/>
    </source>
</evidence>
<dbReference type="EMBL" id="CAMAPF010000109">
    <property type="protein sequence ID" value="CAH9100835.1"/>
    <property type="molecule type" value="Genomic_DNA"/>
</dbReference>
<accession>A0AAV0DK16</accession>
<dbReference type="PANTHER" id="PTHR23082:SF0">
    <property type="entry name" value="GENERAL TRANSCRIPTION FACTOR 3C POLYPEPTIDE 3"/>
    <property type="match status" value="1"/>
</dbReference>
<reference evidence="2" key="1">
    <citation type="submission" date="2022-07" db="EMBL/GenBank/DDBJ databases">
        <authorList>
            <person name="Macas J."/>
            <person name="Novak P."/>
            <person name="Neumann P."/>
        </authorList>
    </citation>
    <scope>NUCLEOTIDE SEQUENCE</scope>
</reference>
<dbReference type="SUPFAM" id="SSF48452">
    <property type="entry name" value="TPR-like"/>
    <property type="match status" value="3"/>
</dbReference>
<comment type="caution">
    <text evidence="2">The sequence shown here is derived from an EMBL/GenBank/DDBJ whole genome shotgun (WGS) entry which is preliminary data.</text>
</comment>
<gene>
    <name evidence="2" type="ORF">CEPIT_LOCUS15407</name>
</gene>
<dbReference type="AlphaFoldDB" id="A0AAV0DK16"/>
<feature type="compositionally biased region" description="Basic and acidic residues" evidence="1">
    <location>
        <begin position="601"/>
        <end position="612"/>
    </location>
</feature>
<evidence type="ECO:0000313" key="3">
    <source>
        <dbReference type="Proteomes" id="UP001152523"/>
    </source>
</evidence>
<feature type="region of interest" description="Disordered" evidence="1">
    <location>
        <begin position="113"/>
        <end position="140"/>
    </location>
</feature>
<dbReference type="Gene3D" id="1.25.40.10">
    <property type="entry name" value="Tetratricopeptide repeat domain"/>
    <property type="match status" value="3"/>
</dbReference>
<dbReference type="InterPro" id="IPR039340">
    <property type="entry name" value="Tfc4/TFIIIC-102/Sfc4"/>
</dbReference>
<dbReference type="Proteomes" id="UP001152523">
    <property type="component" value="Unassembled WGS sequence"/>
</dbReference>
<dbReference type="Pfam" id="PF13432">
    <property type="entry name" value="TPR_16"/>
    <property type="match status" value="1"/>
</dbReference>
<feature type="compositionally biased region" description="Basic and acidic residues" evidence="1">
    <location>
        <begin position="28"/>
        <end position="38"/>
    </location>
</feature>